<evidence type="ECO:0000256" key="2">
    <source>
        <dbReference type="SAM" id="Coils"/>
    </source>
</evidence>
<keyword evidence="2" id="KW-0175">Coiled coil</keyword>
<feature type="non-terminal residue" evidence="4">
    <location>
        <position position="380"/>
    </location>
</feature>
<dbReference type="PANTHER" id="PTHR12353">
    <property type="entry name" value="DISKS LARGE-ASSOCIATED PROTEIN DAP SAP90/PSD-95-ASSOCIATED PROTEIN"/>
    <property type="match status" value="1"/>
</dbReference>
<feature type="compositionally biased region" description="Polar residues" evidence="3">
    <location>
        <begin position="230"/>
        <end position="242"/>
    </location>
</feature>
<evidence type="ECO:0000256" key="1">
    <source>
        <dbReference type="ARBA" id="ARBA00008839"/>
    </source>
</evidence>
<name>A0A1B6L3Q7_9HEMI</name>
<dbReference type="PANTHER" id="PTHR12353:SF1">
    <property type="entry name" value="DISKS LARGE-ASSOCIATED PROTEIN 5"/>
    <property type="match status" value="1"/>
</dbReference>
<feature type="region of interest" description="Disordered" evidence="3">
    <location>
        <begin position="170"/>
        <end position="260"/>
    </location>
</feature>
<evidence type="ECO:0000256" key="3">
    <source>
        <dbReference type="SAM" id="MobiDB-lite"/>
    </source>
</evidence>
<dbReference type="InterPro" id="IPR005026">
    <property type="entry name" value="SAPAP"/>
</dbReference>
<feature type="compositionally biased region" description="Polar residues" evidence="3">
    <location>
        <begin position="250"/>
        <end position="260"/>
    </location>
</feature>
<dbReference type="EMBL" id="GEBQ01021624">
    <property type="protein sequence ID" value="JAT18353.1"/>
    <property type="molecule type" value="Transcribed_RNA"/>
</dbReference>
<feature type="coiled-coil region" evidence="2">
    <location>
        <begin position="58"/>
        <end position="88"/>
    </location>
</feature>
<evidence type="ECO:0000313" key="4">
    <source>
        <dbReference type="EMBL" id="JAT18353.1"/>
    </source>
</evidence>
<dbReference type="AlphaFoldDB" id="A0A1B6L3Q7"/>
<gene>
    <name evidence="4" type="ORF">g.44426</name>
</gene>
<dbReference type="GO" id="GO:0023052">
    <property type="term" value="P:signaling"/>
    <property type="evidence" value="ECO:0007669"/>
    <property type="project" value="InterPro"/>
</dbReference>
<proteinExistence type="inferred from homology"/>
<organism evidence="4">
    <name type="scientific">Graphocephala atropunctata</name>
    <dbReference type="NCBI Taxonomy" id="36148"/>
    <lineage>
        <taxon>Eukaryota</taxon>
        <taxon>Metazoa</taxon>
        <taxon>Ecdysozoa</taxon>
        <taxon>Arthropoda</taxon>
        <taxon>Hexapoda</taxon>
        <taxon>Insecta</taxon>
        <taxon>Pterygota</taxon>
        <taxon>Neoptera</taxon>
        <taxon>Paraneoptera</taxon>
        <taxon>Hemiptera</taxon>
        <taxon>Auchenorrhyncha</taxon>
        <taxon>Membracoidea</taxon>
        <taxon>Cicadellidae</taxon>
        <taxon>Cicadellinae</taxon>
        <taxon>Cicadellini</taxon>
        <taxon>Graphocephala</taxon>
    </lineage>
</organism>
<sequence>MDRKHMYKLRNSQFGVLKQDDQRLKFNMRRQSRRTANFNAHRNISVDSRIEGESIENKETLQDKIANRKQALSRFKAQKEAIKKALKEKARPPFKVGIPHHGSSPILKEVTNLNTEKQPGKRWTQPQPGRITRSRINAVYKSPVRVFPFDGRKTGFNFKIKLKQLTTPHTPEVLKRSTKKNLKIPKQVVPSKLSKSEPKMKPSTSSTDSGELAVPLPAAATGDDLGEGSENVQEVQPLSVKQENPDTEIHSINQPNTTSEMKVSFNALGTSDEPEKFASTPNIETRRGNWADRKGATPKPAFKLESDSSMITCELHRSRLNSESSRLSDLANKWARIALLQDLPLPQDVTGEIDSLVGQTRLLTKDKFNQFRGLIGEFET</sequence>
<comment type="similarity">
    <text evidence="1">Belongs to the SAPAP family.</text>
</comment>
<reference evidence="4" key="1">
    <citation type="submission" date="2015-11" db="EMBL/GenBank/DDBJ databases">
        <title>De novo transcriptome assembly of four potential Pierce s Disease insect vectors from Arizona vineyards.</title>
        <authorList>
            <person name="Tassone E.E."/>
        </authorList>
    </citation>
    <scope>NUCLEOTIDE SEQUENCE</scope>
</reference>
<protein>
    <submittedName>
        <fullName evidence="4">Uncharacterized protein</fullName>
    </submittedName>
</protein>
<accession>A0A1B6L3Q7</accession>